<keyword evidence="9" id="KW-1185">Reference proteome</keyword>
<evidence type="ECO:0000256" key="4">
    <source>
        <dbReference type="ARBA" id="ARBA00023212"/>
    </source>
</evidence>
<keyword evidence="3" id="KW-0970">Cilium biogenesis/degradation</keyword>
<comment type="subcellular location">
    <subcellularLocation>
        <location evidence="1">Cytoplasm</location>
        <location evidence="1">Cytoskeleton</location>
        <location evidence="1">Cilium basal body</location>
    </subcellularLocation>
</comment>
<reference evidence="9" key="1">
    <citation type="journal article" date="2008" name="Nat. Genet.">
        <title>The Pristionchus pacificus genome provides a unique perspective on nematode lifestyle and parasitism.</title>
        <authorList>
            <person name="Dieterich C."/>
            <person name="Clifton S.W."/>
            <person name="Schuster L.N."/>
            <person name="Chinwalla A."/>
            <person name="Delehaunty K."/>
            <person name="Dinkelacker I."/>
            <person name="Fulton L."/>
            <person name="Fulton R."/>
            <person name="Godfrey J."/>
            <person name="Minx P."/>
            <person name="Mitreva M."/>
            <person name="Roeseler W."/>
            <person name="Tian H."/>
            <person name="Witte H."/>
            <person name="Yang S.P."/>
            <person name="Wilson R.K."/>
            <person name="Sommer R.J."/>
        </authorList>
    </citation>
    <scope>NUCLEOTIDE SEQUENCE [LARGE SCALE GENOMIC DNA]</scope>
    <source>
        <strain evidence="9">PS312</strain>
    </source>
</reference>
<dbReference type="Proteomes" id="UP000005239">
    <property type="component" value="Unassembled WGS sequence"/>
</dbReference>
<proteinExistence type="inferred from homology"/>
<dbReference type="InterPro" id="IPR010796">
    <property type="entry name" value="C2_B9-type_dom"/>
</dbReference>
<evidence type="ECO:0000256" key="1">
    <source>
        <dbReference type="ARBA" id="ARBA00004120"/>
    </source>
</evidence>
<accession>A0A8R1YKQ6</accession>
<keyword evidence="5" id="KW-0966">Cell projection</keyword>
<dbReference type="EnsemblMetazoa" id="PPA17894.1">
    <property type="protein sequence ID" value="PPA17894.1"/>
    <property type="gene ID" value="WBGene00107448"/>
</dbReference>
<evidence type="ECO:0000313" key="9">
    <source>
        <dbReference type="Proteomes" id="UP000005239"/>
    </source>
</evidence>
<dbReference type="PANTHER" id="PTHR12968">
    <property type="entry name" value="B9 DOMAIN-CONTAINING"/>
    <property type="match status" value="1"/>
</dbReference>
<dbReference type="GO" id="GO:0060271">
    <property type="term" value="P:cilium assembly"/>
    <property type="evidence" value="ECO:0000318"/>
    <property type="project" value="GO_Central"/>
</dbReference>
<keyword evidence="4" id="KW-0206">Cytoskeleton</keyword>
<evidence type="ECO:0000313" key="8">
    <source>
        <dbReference type="EnsemblMetazoa" id="PPA17894.1"/>
    </source>
</evidence>
<dbReference type="OrthoDB" id="184109at2759"/>
<evidence type="ECO:0000256" key="3">
    <source>
        <dbReference type="ARBA" id="ARBA00022794"/>
    </source>
</evidence>
<sequence>MEEEGGGKEKKKEKPVWSLRQWDREWGGMQSALIRVHCPTLAMATILVWSLSQDSHSLFISSLDYSPTGGLFHCCQPAFPMAEIHVNGHIESADDFPSSSLFVKWSLQLNGGWTLVRGNISGQTHTDVGGVLRKAYFAHPIALHLGTRTVQGWPRINLEVWHYDSYGRQELFGYGSIFIPSSPGEHELKCNIWRPKGTMREEMLQRFIGGGLQVSHPSILTDSRERAKLQTVAMGSVQLRLSIVTRHMDRFGIIC</sequence>
<dbReference type="PANTHER" id="PTHR12968:SF2">
    <property type="entry name" value="B9 DOMAIN-CONTAINING PROTEIN 2"/>
    <property type="match status" value="1"/>
</dbReference>
<dbReference type="GO" id="GO:0044292">
    <property type="term" value="C:dendrite terminus"/>
    <property type="evidence" value="ECO:0007669"/>
    <property type="project" value="EnsemblMetazoa"/>
</dbReference>
<gene>
    <name evidence="8" type="primary">WBGene00107448</name>
</gene>
<dbReference type="GO" id="GO:1904491">
    <property type="term" value="P:protein localization to ciliary transition zone"/>
    <property type="evidence" value="ECO:0007669"/>
    <property type="project" value="EnsemblMetazoa"/>
</dbReference>
<dbReference type="GO" id="GO:0008340">
    <property type="term" value="P:determination of adult lifespan"/>
    <property type="evidence" value="ECO:0007669"/>
    <property type="project" value="EnsemblMetazoa"/>
</dbReference>
<evidence type="ECO:0000256" key="6">
    <source>
        <dbReference type="ARBA" id="ARBA00038411"/>
    </source>
</evidence>
<dbReference type="GO" id="GO:0036064">
    <property type="term" value="C:ciliary basal body"/>
    <property type="evidence" value="ECO:0007669"/>
    <property type="project" value="EnsemblMetazoa"/>
</dbReference>
<organism evidence="8 9">
    <name type="scientific">Pristionchus pacificus</name>
    <name type="common">Parasitic nematode worm</name>
    <dbReference type="NCBI Taxonomy" id="54126"/>
    <lineage>
        <taxon>Eukaryota</taxon>
        <taxon>Metazoa</taxon>
        <taxon>Ecdysozoa</taxon>
        <taxon>Nematoda</taxon>
        <taxon>Chromadorea</taxon>
        <taxon>Rhabditida</taxon>
        <taxon>Rhabditina</taxon>
        <taxon>Diplogasteromorpha</taxon>
        <taxon>Diplogasteroidea</taxon>
        <taxon>Neodiplogasteridae</taxon>
        <taxon>Pristionchus</taxon>
    </lineage>
</organism>
<evidence type="ECO:0000256" key="7">
    <source>
        <dbReference type="ARBA" id="ARBA00039272"/>
    </source>
</evidence>
<comment type="similarity">
    <text evidence="6">Belongs to the B9D family.</text>
</comment>
<evidence type="ECO:0000256" key="5">
    <source>
        <dbReference type="ARBA" id="ARBA00023273"/>
    </source>
</evidence>
<keyword evidence="2" id="KW-0963">Cytoplasm</keyword>
<name>A0A2A6C9G0_PRIPA</name>
<accession>A0A2A6C9G0</accession>
<reference evidence="8" key="2">
    <citation type="submission" date="2022-06" db="UniProtKB">
        <authorList>
            <consortium name="EnsemblMetazoa"/>
        </authorList>
    </citation>
    <scope>IDENTIFICATION</scope>
    <source>
        <strain evidence="8">PS312</strain>
    </source>
</reference>
<dbReference type="PROSITE" id="PS51381">
    <property type="entry name" value="C2_B9"/>
    <property type="match status" value="1"/>
</dbReference>
<protein>
    <recommendedName>
        <fullName evidence="7">B9 domain-containing protein 2</fullName>
    </recommendedName>
</protein>
<dbReference type="GO" id="GO:0036038">
    <property type="term" value="C:MKS complex"/>
    <property type="evidence" value="ECO:0000318"/>
    <property type="project" value="GO_Central"/>
</dbReference>
<dbReference type="AlphaFoldDB" id="A0A2A6C9G0"/>
<dbReference type="GO" id="GO:0035177">
    <property type="term" value="P:larval foraging behavior"/>
    <property type="evidence" value="ECO:0007669"/>
    <property type="project" value="EnsemblMetazoa"/>
</dbReference>
<evidence type="ECO:0000256" key="2">
    <source>
        <dbReference type="ARBA" id="ARBA00022490"/>
    </source>
</evidence>
<dbReference type="GO" id="GO:1905515">
    <property type="term" value="P:non-motile cilium assembly"/>
    <property type="evidence" value="ECO:0007669"/>
    <property type="project" value="EnsemblMetazoa"/>
</dbReference>
<dbReference type="Pfam" id="PF07162">
    <property type="entry name" value="B9-C2"/>
    <property type="match status" value="1"/>
</dbReference>